<dbReference type="EMBL" id="JBHTBW010000005">
    <property type="protein sequence ID" value="MFC7439850.1"/>
    <property type="molecule type" value="Genomic_DNA"/>
</dbReference>
<accession>A0ABW2RFS3</accession>
<keyword evidence="1" id="KW-0812">Transmembrane</keyword>
<organism evidence="2 3">
    <name type="scientific">Laceyella putida</name>
    <dbReference type="NCBI Taxonomy" id="110101"/>
    <lineage>
        <taxon>Bacteria</taxon>
        <taxon>Bacillati</taxon>
        <taxon>Bacillota</taxon>
        <taxon>Bacilli</taxon>
        <taxon>Bacillales</taxon>
        <taxon>Thermoactinomycetaceae</taxon>
        <taxon>Laceyella</taxon>
    </lineage>
</organism>
<proteinExistence type="predicted"/>
<reference evidence="3" key="1">
    <citation type="journal article" date="2019" name="Int. J. Syst. Evol. Microbiol.">
        <title>The Global Catalogue of Microorganisms (GCM) 10K type strain sequencing project: providing services to taxonomists for standard genome sequencing and annotation.</title>
        <authorList>
            <consortium name="The Broad Institute Genomics Platform"/>
            <consortium name="The Broad Institute Genome Sequencing Center for Infectious Disease"/>
            <person name="Wu L."/>
            <person name="Ma J."/>
        </authorList>
    </citation>
    <scope>NUCLEOTIDE SEQUENCE [LARGE SCALE GENOMIC DNA]</scope>
    <source>
        <strain evidence="3">CGMCC 1.12942</strain>
    </source>
</reference>
<sequence>MGGYFYHVPRQTNSGKKGGSRLFFVCLTLILLVAVAAGILFTQGMVMEGGVCLAVSIALFILWLFFYSRLRKKKREDDGLRGCLDCLDCLDCSADCSTMHPFRRMDCDCVDCT</sequence>
<protein>
    <submittedName>
        <fullName evidence="2">Uncharacterized protein</fullName>
    </submittedName>
</protein>
<evidence type="ECO:0000313" key="2">
    <source>
        <dbReference type="EMBL" id="MFC7439850.1"/>
    </source>
</evidence>
<evidence type="ECO:0000256" key="1">
    <source>
        <dbReference type="SAM" id="Phobius"/>
    </source>
</evidence>
<keyword evidence="3" id="KW-1185">Reference proteome</keyword>
<comment type="caution">
    <text evidence="2">The sequence shown here is derived from an EMBL/GenBank/DDBJ whole genome shotgun (WGS) entry which is preliminary data.</text>
</comment>
<evidence type="ECO:0000313" key="3">
    <source>
        <dbReference type="Proteomes" id="UP001596500"/>
    </source>
</evidence>
<feature type="transmembrane region" description="Helical" evidence="1">
    <location>
        <begin position="47"/>
        <end position="66"/>
    </location>
</feature>
<name>A0ABW2RFS3_9BACL</name>
<gene>
    <name evidence="2" type="ORF">ACFQNG_01545</name>
</gene>
<dbReference type="Proteomes" id="UP001596500">
    <property type="component" value="Unassembled WGS sequence"/>
</dbReference>
<keyword evidence="1" id="KW-1133">Transmembrane helix</keyword>
<keyword evidence="1" id="KW-0472">Membrane</keyword>
<feature type="transmembrane region" description="Helical" evidence="1">
    <location>
        <begin position="21"/>
        <end position="41"/>
    </location>
</feature>